<reference evidence="1" key="1">
    <citation type="submission" date="2019-11" db="EMBL/GenBank/DDBJ databases">
        <authorList>
            <person name="Feng L."/>
        </authorList>
    </citation>
    <scope>NUCLEOTIDE SEQUENCE</scope>
    <source>
        <strain evidence="1">ElimosumLFYP34</strain>
    </source>
</reference>
<evidence type="ECO:0000313" key="1">
    <source>
        <dbReference type="EMBL" id="VYT78928.1"/>
    </source>
</evidence>
<organism evidence="1">
    <name type="scientific">Eubacterium limosum</name>
    <dbReference type="NCBI Taxonomy" id="1736"/>
    <lineage>
        <taxon>Bacteria</taxon>
        <taxon>Bacillati</taxon>
        <taxon>Bacillota</taxon>
        <taxon>Clostridia</taxon>
        <taxon>Eubacteriales</taxon>
        <taxon>Eubacteriaceae</taxon>
        <taxon>Eubacterium</taxon>
    </lineage>
</organism>
<dbReference type="AlphaFoldDB" id="A0A6N2ZM36"/>
<name>A0A6N2ZM36_EUBLI</name>
<proteinExistence type="predicted"/>
<accession>A0A6N2ZM36</accession>
<gene>
    <name evidence="1" type="ORF">ELLFYP34_01924</name>
</gene>
<protein>
    <submittedName>
        <fullName evidence="1">Uncharacterized protein</fullName>
    </submittedName>
</protein>
<dbReference type="EMBL" id="CACRTR010000003">
    <property type="protein sequence ID" value="VYT78928.1"/>
    <property type="molecule type" value="Genomic_DNA"/>
</dbReference>
<sequence length="58" mass="6771">MNYKKHDLEERNKQINKIASELLEVIEGNKVTLYEFSLIMEALERKVLQSTYVAGKLT</sequence>